<keyword evidence="5" id="KW-1185">Reference proteome</keyword>
<dbReference type="PANTHER" id="PTHR10039">
    <property type="entry name" value="AMELOGENIN"/>
    <property type="match status" value="1"/>
</dbReference>
<evidence type="ECO:0000313" key="5">
    <source>
        <dbReference type="Proteomes" id="UP000574317"/>
    </source>
</evidence>
<dbReference type="InterPro" id="IPR015943">
    <property type="entry name" value="WD40/YVTN_repeat-like_dom_sf"/>
</dbReference>
<comment type="caution">
    <text evidence="4">The sequence shown here is derived from an EMBL/GenBank/DDBJ whole genome shotgun (WGS) entry which is preliminary data.</text>
</comment>
<protein>
    <submittedName>
        <fullName evidence="4">Heterokaryon incompatibility protein het-E-1</fullName>
    </submittedName>
</protein>
<evidence type="ECO:0000256" key="2">
    <source>
        <dbReference type="PROSITE-ProRule" id="PRU00221"/>
    </source>
</evidence>
<dbReference type="Gene3D" id="3.40.50.300">
    <property type="entry name" value="P-loop containing nucleotide triphosphate hydrolases"/>
    <property type="match status" value="1"/>
</dbReference>
<evidence type="ECO:0000313" key="4">
    <source>
        <dbReference type="EMBL" id="KAF5547649.1"/>
    </source>
</evidence>
<keyword evidence="1" id="KW-0677">Repeat</keyword>
<proteinExistence type="predicted"/>
<feature type="domain" description="Nephrocystin 3-like N-terminal" evidence="3">
    <location>
        <begin position="379"/>
        <end position="534"/>
    </location>
</feature>
<dbReference type="PROSITE" id="PS50082">
    <property type="entry name" value="WD_REPEATS_2"/>
    <property type="match status" value="1"/>
</dbReference>
<dbReference type="InterPro" id="IPR056884">
    <property type="entry name" value="NPHP3-like_N"/>
</dbReference>
<evidence type="ECO:0000256" key="1">
    <source>
        <dbReference type="ARBA" id="ARBA00022737"/>
    </source>
</evidence>
<name>A0A8H5J2F2_9HYPO</name>
<dbReference type="SUPFAM" id="SSF52540">
    <property type="entry name" value="P-loop containing nucleoside triphosphate hydrolases"/>
    <property type="match status" value="1"/>
</dbReference>
<dbReference type="SUPFAM" id="SSF82171">
    <property type="entry name" value="DPP6 N-terminal domain-like"/>
    <property type="match status" value="1"/>
</dbReference>
<dbReference type="InterPro" id="IPR001680">
    <property type="entry name" value="WD40_rpt"/>
</dbReference>
<keyword evidence="2" id="KW-0853">WD repeat</keyword>
<dbReference type="Pfam" id="PF24883">
    <property type="entry name" value="NPHP3_N"/>
    <property type="match status" value="1"/>
</dbReference>
<dbReference type="InterPro" id="IPR027417">
    <property type="entry name" value="P-loop_NTPase"/>
</dbReference>
<feature type="repeat" description="WD" evidence="2">
    <location>
        <begin position="882"/>
        <end position="910"/>
    </location>
</feature>
<dbReference type="AlphaFoldDB" id="A0A8H5J2F2"/>
<sequence>MPDHLRVPFRSFIKHIASRKGKEPRHESTVTLLRTSHNSEGGVSAALPSSTASSTPVASANAAATIDLPPVDVSVGSSAPTAQHGINISTIDSESQRQQAQFQELWKEATVAIRQSKDAAKLAEALQILDEASSKDSEESLTALTSKLEAAMKRVGMKKRMAEAMETIIPHLNRFAIVGDIAVSTNPNPAALPWAAVRFLLLNLTASEDLRAKVDQGITEITILVFECNVYHELYLTTSASNDLAVNTNLRKRIINALSQCIKLLGFALRYQHKSAKALTDAFRLDDFSGYLEDLSIAKDRLHNAGLLCEMHHSSQARHHLKFFCNLMIEMRLEYSQRAEEIVKAQLRDLLIEPKDVFDHIYYPPESLCLEGTRVQVLKDIQEWSSDPRSPTICWLPGLAGTGKSTISRTVSWEMRDRSLSASFVFKKGAGSRGSGRHLFAVLAYQLALQFPPIRPHILQAVSETNSLSMTPIHIQWQKLIMNSLVALQDEGLTKPVVFILDALDECNEQDRGEILRLLLTACPRVLRVFVTSRPELDIMGHFVNEPLHQEIVLHKLEFKTIENDFSVFLRQSLDCFVLEYNRTHRQKHLQLCSDWPGDDRFRLLLDKALPLFIAAATFVRMIRDIHWARSPDYKINFIIDNSSKVNSEYDALYKPVLSLMQSGAPDGDMDEVKRNFVDIIGSLILLASPLPMKALAELLDIDAWTVSSQLDPLRSVIDVPEDDTPLQLFHLSFRDYILRECISEFEIPGKSGTVHLSPQGQWIATIAKESISLSRWNSSSTPSWTVLEDQPDDHILRFSNDGTMVASLSSTSKTVRVWSTESSKCLLKLRFEKPRAPDQFSLTKDYLVITFDSYRTAVVDMRTGAVCKSLRSEFKVGPIISDDGTLLAGQAHDDAVRIWDLTSGAFEESSHGEATGIELVTPIVDGNTILSQNDGVVKLWNMQSGACKETLEPEAPSMHQTFIAAATSASTFAILKESMIEIWSIKPLRQLKKFEREPCMIQRRYCCLAISANGQRLAISPDLCSIEIWNVCDGALEHTIDMPFMHFPCIAFSSDGAKIAYYLVKSIEIRCLPGLEPLTITTDVSPEVPYLRTLTFHGNWLVGMNMNTQVQVWDASTGESLFLSQPYPELRASNFPYSFLSTDAIVRSFQRGIEDLEPYYISQEPPWLMRNGEKLLWLPPDYRPQSVYVSGTTIVLGTSSGRVLFLYLKE</sequence>
<accession>A0A8H5J2F2</accession>
<dbReference type="PANTHER" id="PTHR10039:SF17">
    <property type="entry name" value="FUNGAL STAND N-TERMINAL GOODBYE DOMAIN-CONTAINING PROTEIN-RELATED"/>
    <property type="match status" value="1"/>
</dbReference>
<dbReference type="Proteomes" id="UP000574317">
    <property type="component" value="Unassembled WGS sequence"/>
</dbReference>
<dbReference type="EMBL" id="JAAOAO010000324">
    <property type="protein sequence ID" value="KAF5547649.1"/>
    <property type="molecule type" value="Genomic_DNA"/>
</dbReference>
<evidence type="ECO:0000259" key="3">
    <source>
        <dbReference type="Pfam" id="PF24883"/>
    </source>
</evidence>
<organism evidence="4 5">
    <name type="scientific">Fusarium napiforme</name>
    <dbReference type="NCBI Taxonomy" id="42672"/>
    <lineage>
        <taxon>Eukaryota</taxon>
        <taxon>Fungi</taxon>
        <taxon>Dikarya</taxon>
        <taxon>Ascomycota</taxon>
        <taxon>Pezizomycotina</taxon>
        <taxon>Sordariomycetes</taxon>
        <taxon>Hypocreomycetidae</taxon>
        <taxon>Hypocreales</taxon>
        <taxon>Nectriaceae</taxon>
        <taxon>Fusarium</taxon>
        <taxon>Fusarium fujikuroi species complex</taxon>
    </lineage>
</organism>
<reference evidence="4 5" key="1">
    <citation type="submission" date="2020-05" db="EMBL/GenBank/DDBJ databases">
        <title>Identification and distribution of gene clusters putatively required for synthesis of sphingolipid metabolism inhibitors in phylogenetically diverse species of the filamentous fungus Fusarium.</title>
        <authorList>
            <person name="Kim H.-S."/>
            <person name="Busman M."/>
            <person name="Brown D.W."/>
            <person name="Divon H."/>
            <person name="Uhlig S."/>
            <person name="Proctor R.H."/>
        </authorList>
    </citation>
    <scope>NUCLEOTIDE SEQUENCE [LARGE SCALE GENOMIC DNA]</scope>
    <source>
        <strain evidence="4 5">NRRL 25196</strain>
    </source>
</reference>
<gene>
    <name evidence="4" type="ORF">FNAPI_8480</name>
</gene>
<dbReference type="Gene3D" id="2.130.10.10">
    <property type="entry name" value="YVTN repeat-like/Quinoprotein amine dehydrogenase"/>
    <property type="match status" value="2"/>
</dbReference>